<sequence length="276" mass="31117">MLDYYIFILEADDFEEVIIPDVKKNLTKTRDFGKTPMKPPGRSMSRKHRIMKKDDAHANDKNIDGNVVDYDKDNDITEDMADRPEEVRDDLSIYLSIYLNSDSETREIPNDTQSMPLLTKYTSDLSNPSSPASECKSVEDLFDEDYIESPKTTQESQVTSASEGASDLSNEATDVPALCNASQTSLERCENREQIEETPHIKAGNKHQENDVISKPEDVDCSPDRVACGSTQATEETCKEGNEIINIEECSDDFDNRISAHNLEVDEDGKSVIWMR</sequence>
<dbReference type="Proteomes" id="UP001152795">
    <property type="component" value="Unassembled WGS sequence"/>
</dbReference>
<proteinExistence type="predicted"/>
<accession>A0A6S7I9Q7</accession>
<comment type="caution">
    <text evidence="2">The sequence shown here is derived from an EMBL/GenBank/DDBJ whole genome shotgun (WGS) entry which is preliminary data.</text>
</comment>
<keyword evidence="3" id="KW-1185">Reference proteome</keyword>
<evidence type="ECO:0000313" key="2">
    <source>
        <dbReference type="EMBL" id="CAB4015394.1"/>
    </source>
</evidence>
<organism evidence="2 3">
    <name type="scientific">Paramuricea clavata</name>
    <name type="common">Red gorgonian</name>
    <name type="synonym">Violescent sea-whip</name>
    <dbReference type="NCBI Taxonomy" id="317549"/>
    <lineage>
        <taxon>Eukaryota</taxon>
        <taxon>Metazoa</taxon>
        <taxon>Cnidaria</taxon>
        <taxon>Anthozoa</taxon>
        <taxon>Octocorallia</taxon>
        <taxon>Malacalcyonacea</taxon>
        <taxon>Plexauridae</taxon>
        <taxon>Paramuricea</taxon>
    </lineage>
</organism>
<dbReference type="EMBL" id="CACRXK020008698">
    <property type="protein sequence ID" value="CAB4015394.1"/>
    <property type="molecule type" value="Genomic_DNA"/>
</dbReference>
<dbReference type="AlphaFoldDB" id="A0A6S7I9Q7"/>
<name>A0A6S7I9Q7_PARCT</name>
<feature type="region of interest" description="Disordered" evidence="1">
    <location>
        <begin position="149"/>
        <end position="172"/>
    </location>
</feature>
<dbReference type="OrthoDB" id="6257037at2759"/>
<reference evidence="2" key="1">
    <citation type="submission" date="2020-04" db="EMBL/GenBank/DDBJ databases">
        <authorList>
            <person name="Alioto T."/>
            <person name="Alioto T."/>
            <person name="Gomez Garrido J."/>
        </authorList>
    </citation>
    <scope>NUCLEOTIDE SEQUENCE</scope>
    <source>
        <strain evidence="2">A484AB</strain>
    </source>
</reference>
<gene>
    <name evidence="2" type="ORF">PACLA_8A012523</name>
</gene>
<evidence type="ECO:0000313" key="3">
    <source>
        <dbReference type="Proteomes" id="UP001152795"/>
    </source>
</evidence>
<feature type="compositionally biased region" description="Polar residues" evidence="1">
    <location>
        <begin position="150"/>
        <end position="172"/>
    </location>
</feature>
<protein>
    <submittedName>
        <fullName evidence="2">Uncharacterized protein</fullName>
    </submittedName>
</protein>
<evidence type="ECO:0000256" key="1">
    <source>
        <dbReference type="SAM" id="MobiDB-lite"/>
    </source>
</evidence>